<dbReference type="Proteomes" id="UP000574761">
    <property type="component" value="Unassembled WGS sequence"/>
</dbReference>
<evidence type="ECO:0000313" key="1">
    <source>
        <dbReference type="EMBL" id="MBB3975265.1"/>
    </source>
</evidence>
<sequence>MLNFLPDLHEGHAPITLQHLFRDAIDTFYDWKTDEPEPSVMHEGTLIPISAVFDAMRECTDIVPKSVMEMVAERLTKRWDGDGPLDVMTFSTAARIMGILIRKRRRQEGEAQAVFVEASRLAPPSLH</sequence>
<accession>A0A7W6D218</accession>
<reference evidence="1 2" key="1">
    <citation type="submission" date="2020-08" db="EMBL/GenBank/DDBJ databases">
        <title>Genomic Encyclopedia of Type Strains, Phase IV (KMG-IV): sequencing the most valuable type-strain genomes for metagenomic binning, comparative biology and taxonomic classification.</title>
        <authorList>
            <person name="Goeker M."/>
        </authorList>
    </citation>
    <scope>NUCLEOTIDE SEQUENCE [LARGE SCALE GENOMIC DNA]</scope>
    <source>
        <strain evidence="1 2">DSM 100211</strain>
    </source>
</reference>
<evidence type="ECO:0000313" key="2">
    <source>
        <dbReference type="Proteomes" id="UP000574761"/>
    </source>
</evidence>
<organism evidence="1 2">
    <name type="scientific">Mycoplana azooxidifex</name>
    <dbReference type="NCBI Taxonomy" id="1636188"/>
    <lineage>
        <taxon>Bacteria</taxon>
        <taxon>Pseudomonadati</taxon>
        <taxon>Pseudomonadota</taxon>
        <taxon>Alphaproteobacteria</taxon>
        <taxon>Hyphomicrobiales</taxon>
        <taxon>Rhizobiaceae</taxon>
        <taxon>Mycoplana</taxon>
    </lineage>
</organism>
<protein>
    <submittedName>
        <fullName evidence="1">Uncharacterized protein</fullName>
    </submittedName>
</protein>
<dbReference type="RefSeq" id="WP_183798378.1">
    <property type="nucleotide sequence ID" value="NZ_JACIEE010000001.1"/>
</dbReference>
<proteinExistence type="predicted"/>
<dbReference type="AlphaFoldDB" id="A0A7W6D218"/>
<comment type="caution">
    <text evidence="1">The sequence shown here is derived from an EMBL/GenBank/DDBJ whole genome shotgun (WGS) entry which is preliminary data.</text>
</comment>
<keyword evidence="2" id="KW-1185">Reference proteome</keyword>
<gene>
    <name evidence="1" type="ORF">GGQ64_000441</name>
</gene>
<name>A0A7W6D218_9HYPH</name>
<dbReference type="EMBL" id="JACIEE010000001">
    <property type="protein sequence ID" value="MBB3975265.1"/>
    <property type="molecule type" value="Genomic_DNA"/>
</dbReference>